<organism evidence="2 3">
    <name type="scientific">Streptomyces halobius</name>
    <dbReference type="NCBI Taxonomy" id="2879846"/>
    <lineage>
        <taxon>Bacteria</taxon>
        <taxon>Bacillati</taxon>
        <taxon>Actinomycetota</taxon>
        <taxon>Actinomycetes</taxon>
        <taxon>Kitasatosporales</taxon>
        <taxon>Streptomycetaceae</taxon>
        <taxon>Streptomyces</taxon>
    </lineage>
</organism>
<dbReference type="EMBL" id="CP086322">
    <property type="protein sequence ID" value="UQA96931.1"/>
    <property type="molecule type" value="Genomic_DNA"/>
</dbReference>
<evidence type="ECO:0000256" key="1">
    <source>
        <dbReference type="SAM" id="MobiDB-lite"/>
    </source>
</evidence>
<gene>
    <name evidence="2" type="ORF">K9S39_38200</name>
</gene>
<feature type="region of interest" description="Disordered" evidence="1">
    <location>
        <begin position="84"/>
        <end position="103"/>
    </location>
</feature>
<evidence type="ECO:0000313" key="2">
    <source>
        <dbReference type="EMBL" id="UQA96931.1"/>
    </source>
</evidence>
<reference evidence="2" key="1">
    <citation type="submission" date="2021-10" db="EMBL/GenBank/DDBJ databases">
        <title>Streptomyces nigrumlapis sp.nov.,an antimicrobial producing actinobacterium isolated from Black Gobi rocks.</title>
        <authorList>
            <person name="Wen Y."/>
            <person name="Zhang W."/>
            <person name="Liu X.G."/>
        </authorList>
    </citation>
    <scope>NUCLEOTIDE SEQUENCE</scope>
    <source>
        <strain evidence="2">ST13-2-2</strain>
    </source>
</reference>
<dbReference type="Proteomes" id="UP000830115">
    <property type="component" value="Chromosome"/>
</dbReference>
<protein>
    <submittedName>
        <fullName evidence="2">Uncharacterized protein</fullName>
    </submittedName>
</protein>
<keyword evidence="3" id="KW-1185">Reference proteome</keyword>
<sequence length="103" mass="11128">MQAPMTAYKRAWGEASAKLIRKELEKVRQEGDFSEERIAAALRRLGCGRDHGVHLGHGFYSVHTGVACVSGRVAKDEVTSKVHGAYAEPQPGTGPCVENRGGH</sequence>
<dbReference type="RefSeq" id="WP_248867850.1">
    <property type="nucleotide sequence ID" value="NZ_CP086322.1"/>
</dbReference>
<evidence type="ECO:0000313" key="3">
    <source>
        <dbReference type="Proteomes" id="UP000830115"/>
    </source>
</evidence>
<proteinExistence type="predicted"/>
<accession>A0ABY4MKS0</accession>
<name>A0ABY4MKS0_9ACTN</name>